<evidence type="ECO:0000256" key="1">
    <source>
        <dbReference type="SAM" id="MobiDB-lite"/>
    </source>
</evidence>
<dbReference type="EMBL" id="BLLN01000002">
    <property type="protein sequence ID" value="GFH70078.1"/>
    <property type="molecule type" value="Genomic_DNA"/>
</dbReference>
<evidence type="ECO:0000313" key="4">
    <source>
        <dbReference type="Proteomes" id="UP000472710"/>
    </source>
</evidence>
<keyword evidence="4" id="KW-1185">Reference proteome</keyword>
<organism evidence="2 4">
    <name type="scientific">Streptomyces diastaticus subsp. diastaticus</name>
    <dbReference type="NCBI Taxonomy" id="68040"/>
    <lineage>
        <taxon>Bacteria</taxon>
        <taxon>Bacillati</taxon>
        <taxon>Actinomycetota</taxon>
        <taxon>Actinomycetes</taxon>
        <taxon>Kitasatosporales</taxon>
        <taxon>Streptomycetaceae</taxon>
        <taxon>Streptomyces</taxon>
        <taxon>Streptomyces diastaticus group</taxon>
    </lineage>
</organism>
<reference evidence="2 4" key="1">
    <citation type="submission" date="2020-02" db="EMBL/GenBank/DDBJ databases">
        <title>Whole genome shotgun sequence of Streptomyces diastaticus subsp. diastaticus NBRC 13412.</title>
        <authorList>
            <person name="Ichikawa N."/>
            <person name="Komaki H."/>
            <person name="Tamura T."/>
        </authorList>
    </citation>
    <scope>NUCLEOTIDE SEQUENCE [LARGE SCALE GENOMIC DNA]</scope>
    <source>
        <strain evidence="2 4">NBRC 13412</strain>
    </source>
</reference>
<name>A0ABQ1CIW4_STRDI</name>
<evidence type="ECO:0000313" key="2">
    <source>
        <dbReference type="EMBL" id="GFH70078.1"/>
    </source>
</evidence>
<dbReference type="Proteomes" id="UP000472710">
    <property type="component" value="Unassembled WGS sequence"/>
</dbReference>
<gene>
    <name evidence="2" type="ORF">Sdia_08460</name>
    <name evidence="3" type="ORF">Sdia_58620</name>
</gene>
<sequence length="79" mass="8473">METGFAFGPPAANPLVGGGAGYTHLSSDVRDRPTGLDAFDQDPPAMNRQPGVTVRHEDLRVRCSLDTSTTPEVFVMIKT</sequence>
<dbReference type="EMBL" id="BLLN01000005">
    <property type="protein sequence ID" value="GFH75094.1"/>
    <property type="molecule type" value="Genomic_DNA"/>
</dbReference>
<comment type="caution">
    <text evidence="2">The sequence shown here is derived from an EMBL/GenBank/DDBJ whole genome shotgun (WGS) entry which is preliminary data.</text>
</comment>
<feature type="region of interest" description="Disordered" evidence="1">
    <location>
        <begin position="1"/>
        <end position="50"/>
    </location>
</feature>
<proteinExistence type="predicted"/>
<accession>A0ABQ1CIW4</accession>
<protein>
    <submittedName>
        <fullName evidence="2">Uncharacterized protein</fullName>
    </submittedName>
</protein>
<evidence type="ECO:0000313" key="3">
    <source>
        <dbReference type="EMBL" id="GFH75094.1"/>
    </source>
</evidence>